<proteinExistence type="inferred from homology"/>
<feature type="compositionally biased region" description="Basic residues" evidence="3">
    <location>
        <begin position="373"/>
        <end position="385"/>
    </location>
</feature>
<organism evidence="4 5">
    <name type="scientific">Parascedosporium putredinis</name>
    <dbReference type="NCBI Taxonomy" id="1442378"/>
    <lineage>
        <taxon>Eukaryota</taxon>
        <taxon>Fungi</taxon>
        <taxon>Dikarya</taxon>
        <taxon>Ascomycota</taxon>
        <taxon>Pezizomycotina</taxon>
        <taxon>Sordariomycetes</taxon>
        <taxon>Hypocreomycetidae</taxon>
        <taxon>Microascales</taxon>
        <taxon>Microascaceae</taxon>
        <taxon>Parascedosporium</taxon>
    </lineage>
</organism>
<dbReference type="Proteomes" id="UP000838763">
    <property type="component" value="Unassembled WGS sequence"/>
</dbReference>
<evidence type="ECO:0000256" key="1">
    <source>
        <dbReference type="ARBA" id="ARBA00005622"/>
    </source>
</evidence>
<dbReference type="InterPro" id="IPR000801">
    <property type="entry name" value="Esterase-like"/>
</dbReference>
<evidence type="ECO:0008006" key="6">
    <source>
        <dbReference type="Google" id="ProtNLM"/>
    </source>
</evidence>
<gene>
    <name evidence="4" type="ORF">PPNO1_LOCUS5705</name>
</gene>
<dbReference type="InterPro" id="IPR052558">
    <property type="entry name" value="Siderophore_Hydrolase_D"/>
</dbReference>
<dbReference type="OrthoDB" id="2129641at2759"/>
<dbReference type="AlphaFoldDB" id="A0A9P1H650"/>
<comment type="similarity">
    <text evidence="1">Belongs to the esterase D family.</text>
</comment>
<keyword evidence="5" id="KW-1185">Reference proteome</keyword>
<name>A0A9P1H650_9PEZI</name>
<dbReference type="Gene3D" id="3.40.50.1820">
    <property type="entry name" value="alpha/beta hydrolase"/>
    <property type="match status" value="1"/>
</dbReference>
<dbReference type="PANTHER" id="PTHR40841:SF2">
    <property type="entry name" value="SIDEROPHORE-DEGRADING ESTERASE (EUROFUNG)"/>
    <property type="match status" value="1"/>
</dbReference>
<dbReference type="EMBL" id="CALLCH030000015">
    <property type="protein sequence ID" value="CAI4216035.1"/>
    <property type="molecule type" value="Genomic_DNA"/>
</dbReference>
<evidence type="ECO:0000256" key="2">
    <source>
        <dbReference type="ARBA" id="ARBA00022801"/>
    </source>
</evidence>
<evidence type="ECO:0000256" key="3">
    <source>
        <dbReference type="SAM" id="MobiDB-lite"/>
    </source>
</evidence>
<dbReference type="SUPFAM" id="SSF53474">
    <property type="entry name" value="alpha/beta-Hydrolases"/>
    <property type="match status" value="1"/>
</dbReference>
<protein>
    <recommendedName>
        <fullName evidence="6">Alpha/beta-hydrolase</fullName>
    </recommendedName>
</protein>
<dbReference type="GO" id="GO:0016788">
    <property type="term" value="F:hydrolase activity, acting on ester bonds"/>
    <property type="evidence" value="ECO:0007669"/>
    <property type="project" value="TreeGrafter"/>
</dbReference>
<dbReference type="Pfam" id="PF00756">
    <property type="entry name" value="Esterase"/>
    <property type="match status" value="1"/>
</dbReference>
<feature type="region of interest" description="Disordered" evidence="3">
    <location>
        <begin position="293"/>
        <end position="385"/>
    </location>
</feature>
<dbReference type="PANTHER" id="PTHR40841">
    <property type="entry name" value="SIDEROPHORE TRIACETYLFUSARININE C ESTERASE"/>
    <property type="match status" value="1"/>
</dbReference>
<evidence type="ECO:0000313" key="4">
    <source>
        <dbReference type="EMBL" id="CAI4216035.1"/>
    </source>
</evidence>
<evidence type="ECO:0000313" key="5">
    <source>
        <dbReference type="Proteomes" id="UP000838763"/>
    </source>
</evidence>
<sequence length="793" mass="85643">MPPLGSGAFEDATVQGDSYNAGGVVTVNGFVMNVPENLLVQFPAAWVPWKEFVANKADFLGFETLVIGNSINGIPRVAQIQLYDMKIQNGPTVRINDPNGVFSVGYTGAPLMTADDVSPSITSFSGFPMCIPRNTTDPLCPMSNRPFNGPGTFTAPDPLVMSPFLAGDFITITGFRKGNEIIASSIVAENVMINTIGDLAYFIGFVSNPRATVALYAMDIDPCTGETTDRLIAALGLRGGRNVQNKFEYRNEILSRYTREYKVITEINGVPKTRVTKNGLVMGEYVQPVNVWVPGEQDVPGPEPAADATSAVEEGAPGASDTPAATVEKRGSFGRWYSRTKNEAESDAENADTTDSPVFKEPPQPARVDLSKSRRRPARSHIHMGSRWRSAASRLPVSYVLDGNSDFLTVSETVRRTSRMPDATGITPSIVVAVGYPNTTDYNIVRRGYDFTRRGPVDSDLDDNGFVYGGQPAFMRFIERQLVPHIGAHYPAHINSRTLIGHSLGGYCALEFLAWKPSVFKGYIILSPSIWWDKPGLWERLLHPRLGEFVNAHRGKGSATNVIMKWSHVFGSGLVWIQSAHAAAAPCCHNAVCANAISEAEFGTGIEDCSSALALTVTAAQSEVQPITVATETVFFTVHETASADPVIVTVTVTTQGVQPVKRDGPVESQVPQYANHACKSWKKYTAACECLGVKPTTVTVDAETVTITEDLTTTLTSDSFVTATVTITETVPETALASHTEVAFVTVTPTQTTTLIITEPVCTPRGGPCRLERPDLCCNLICFGNNGNPYCG</sequence>
<keyword evidence="2" id="KW-0378">Hydrolase</keyword>
<accession>A0A9P1H650</accession>
<comment type="caution">
    <text evidence="4">The sequence shown here is derived from an EMBL/GenBank/DDBJ whole genome shotgun (WGS) entry which is preliminary data.</text>
</comment>
<reference evidence="4" key="1">
    <citation type="submission" date="2022-11" db="EMBL/GenBank/DDBJ databases">
        <authorList>
            <person name="Scott C."/>
            <person name="Bruce N."/>
        </authorList>
    </citation>
    <scope>NUCLEOTIDE SEQUENCE</scope>
</reference>
<dbReference type="InterPro" id="IPR029058">
    <property type="entry name" value="AB_hydrolase_fold"/>
</dbReference>